<feature type="region of interest" description="Disordered" evidence="2">
    <location>
        <begin position="1286"/>
        <end position="1346"/>
    </location>
</feature>
<feature type="region of interest" description="Disordered" evidence="2">
    <location>
        <begin position="551"/>
        <end position="606"/>
    </location>
</feature>
<feature type="compositionally biased region" description="Low complexity" evidence="2">
    <location>
        <begin position="519"/>
        <end position="534"/>
    </location>
</feature>
<name>A0A336M1X9_CULSO</name>
<feature type="compositionally biased region" description="Polar residues" evidence="2">
    <location>
        <begin position="450"/>
        <end position="463"/>
    </location>
</feature>
<feature type="compositionally biased region" description="Polar residues" evidence="2">
    <location>
        <begin position="487"/>
        <end position="496"/>
    </location>
</feature>
<feature type="region of interest" description="Disordered" evidence="2">
    <location>
        <begin position="848"/>
        <end position="905"/>
    </location>
</feature>
<feature type="compositionally biased region" description="Low complexity" evidence="2">
    <location>
        <begin position="697"/>
        <end position="718"/>
    </location>
</feature>
<accession>A0A336M1X9</accession>
<feature type="compositionally biased region" description="Low complexity" evidence="2">
    <location>
        <begin position="464"/>
        <end position="479"/>
    </location>
</feature>
<reference evidence="4" key="1">
    <citation type="submission" date="2018-07" db="EMBL/GenBank/DDBJ databases">
        <authorList>
            <person name="Quirk P.G."/>
            <person name="Krulwich T.A."/>
        </authorList>
    </citation>
    <scope>NUCLEOTIDE SEQUENCE</scope>
</reference>
<keyword evidence="1" id="KW-0175">Coiled coil</keyword>
<sequence>MDPWPYSYNHNIHNLAAAAAAANTSGLSNTASVQSATPQLLLQAAHTANSLGTSPGTAFNAAGFVSPPTLTYESVFSPLFHHTGNPKPAHYSSTINAQHRLAQAAQVQVSAAGKQAVSETTTSDLLRENYSQHQLAAAAVAQASSQSFFDQSSTPSAASAALAWQGNNQISSFGILSHDIAPSSPATTTQKSSAGSTTSNYDNSNAFSTHFSAQSLQNHVNSQLSQSNKNTTRALASPAQSVSSSNKQNPPSSNTSGGSNAQYYSSPSSQQQYGSSVDNYSSSSSNLNRKSSYSSSTGQQQQSCIVSVPSPQQSRSTATPQQPSPVYAGRSTPQNDIPKRSSSISSSLSNSSRSNSSFVVPATNKSNSINTKAQSKLYSDRNDERSSVVQQSSPISYSIMDVPGRLHYSGSNSSAKSSSSSSNNNSNTSRSSQQYTQQQQQQSASSNYRTQQQYSTNSQEQDYQSSGSSRSKSSNSQSSERQRTQSPIITNRSQASPAYPMYNSPMNSMASPEQPVYKSSPQQQSSSRSSSGQSNNQTVAYSSVIQRALGGVDHGKSSSSPNNNNNNVSPYSSSQLQQSAQSAWESTASSRQQQQQQSSLQNTQNTAGQKSQVVILSSEQIQPPYQGSQSTRSIFDLTTPQQTLAPLASTLQDLGRGDPMHIVKNLQQQQQQSQSSATITEVPEVKPKSGRGRRKNTNNNNSNTTSEVKSNASNTTSNRETESSRVPPPAHSSNTSSGASSASQNQTQNGTYFDFDRWNLNPNSSSSNFSQPSAFNSQSGQHPPPLMMPHPHIPYFPAFHVPPSRPDYTNTGTPDSQYSSQSSATGAETSKDEVQKNVVVPNIEDELGFLAGGPTTTNTNASTSSSSAVPANTTSNNNTNNNNQNRSQPNPSASNSSTAAGSTPAKKYNVPAEANKGFMSSYLKFLQGDRDVSPPPVNRGGRKTTWQRSGTGTANANQSSGTNNKSTTYQNTSQNASDTQKQVIDAVANGIPPQNQQNTNQNVNQATTQNYRKRKYDTPLPTTTSTAANSTTSSTNNNNNSSNTSSTSDLLGSGNLSYNALSSDDRLSLYNATLAVQNQQQQVVQQQQTNAYMQQQARLQQQQQQQQSQQQQMQQQQQQQQQQNQQQSQIQQPMPKKTIAPVGATVLQTPQAQYQAAQMMQPQMMQQAYYGGTGTPDEDAYNLQRRESSYRRAKSRAADITQMITRTDPNEAEEPAEFAGDSDEDPAWTPTEDKTQGIEEDFYGNKVRRKRGGYAGGRGGRGRGRPVTTGGRSNILTVAAHGAGISDFYSSDDDHTQRGSQQQQQYSQNQSQMQQSSHIQNTASQMQHQQQQHHHQHQVMAHHQQQQMNNPYGNVEEFQTGDFVVVRTELIQDWPAIWRVDGKTLLQKYEPFEMNGKTLYRNVSTYAAWTSDSKKLYVKIPVRFRNQTHMESVVEFVRNEMTIDDTEQFLEKVMQDTLVYQDNFEVYIQTLISQALDSNFLTEIFNEQDEYFLSRVKSIDAITEDRKQRLLQITSWPRNMLISISTFPTYHIMSDLGQTNELNHLVCVACHQPGISVRIQLNGNPYNHLTLEQCQLRVQNGYERSFILCRICSSRFQLLHKISHQKYLMFLECAKSVNQKLQQDPSQAATIILNLLLADDEWLAMLFKEVRSVWAEVESLERNYRFQIASQ</sequence>
<feature type="compositionally biased region" description="Low complexity" evidence="2">
    <location>
        <begin position="854"/>
        <end position="905"/>
    </location>
</feature>
<feature type="compositionally biased region" description="Polar residues" evidence="2">
    <location>
        <begin position="184"/>
        <end position="201"/>
    </location>
</feature>
<gene>
    <name evidence="4" type="primary">CSON008842</name>
</gene>
<feature type="compositionally biased region" description="Low complexity" evidence="2">
    <location>
        <begin position="557"/>
        <end position="606"/>
    </location>
</feature>
<dbReference type="GO" id="GO:0005634">
    <property type="term" value="C:nucleus"/>
    <property type="evidence" value="ECO:0007669"/>
    <property type="project" value="TreeGrafter"/>
</dbReference>
<feature type="compositionally biased region" description="Acidic residues" evidence="2">
    <location>
        <begin position="1210"/>
        <end position="1226"/>
    </location>
</feature>
<dbReference type="SUPFAM" id="SSF81995">
    <property type="entry name" value="beta-sandwich domain of Sec23/24"/>
    <property type="match status" value="1"/>
</dbReference>
<dbReference type="Pfam" id="PF13926">
    <property type="entry name" value="DUF4211"/>
    <property type="match status" value="1"/>
</dbReference>
<dbReference type="PANTHER" id="PTHR14689:SF0">
    <property type="entry name" value="COILED-COIL DOMAIN-CONTAINING PROTEIN 82"/>
    <property type="match status" value="1"/>
</dbReference>
<feature type="coiled-coil region" evidence="1">
    <location>
        <begin position="1085"/>
        <end position="1126"/>
    </location>
</feature>
<protein>
    <submittedName>
        <fullName evidence="4">CSON008842 protein</fullName>
    </submittedName>
</protein>
<dbReference type="PANTHER" id="PTHR14689">
    <property type="entry name" value="PHORBOL-ESTER_DAG-TYPE DOMAIN-CONTAINING PROTEIN"/>
    <property type="match status" value="1"/>
</dbReference>
<evidence type="ECO:0000256" key="2">
    <source>
        <dbReference type="SAM" id="MobiDB-lite"/>
    </source>
</evidence>
<feature type="region of interest" description="Disordered" evidence="2">
    <location>
        <begin position="1209"/>
        <end position="1273"/>
    </location>
</feature>
<feature type="compositionally biased region" description="Polar residues" evidence="2">
    <location>
        <begin position="218"/>
        <end position="234"/>
    </location>
</feature>
<feature type="compositionally biased region" description="Polar residues" evidence="2">
    <location>
        <begin position="387"/>
        <end position="396"/>
    </location>
</feature>
<feature type="compositionally biased region" description="Low complexity" evidence="2">
    <location>
        <begin position="340"/>
        <end position="357"/>
    </location>
</feature>
<evidence type="ECO:0000313" key="4">
    <source>
        <dbReference type="EMBL" id="SSX23351.1"/>
    </source>
</evidence>
<organism evidence="4">
    <name type="scientific">Culicoides sonorensis</name>
    <name type="common">Biting midge</name>
    <dbReference type="NCBI Taxonomy" id="179676"/>
    <lineage>
        <taxon>Eukaryota</taxon>
        <taxon>Metazoa</taxon>
        <taxon>Ecdysozoa</taxon>
        <taxon>Arthropoda</taxon>
        <taxon>Hexapoda</taxon>
        <taxon>Insecta</taxon>
        <taxon>Pterygota</taxon>
        <taxon>Neoptera</taxon>
        <taxon>Endopterygota</taxon>
        <taxon>Diptera</taxon>
        <taxon>Nematocera</taxon>
        <taxon>Chironomoidea</taxon>
        <taxon>Ceratopogonidae</taxon>
        <taxon>Ceratopogoninae</taxon>
        <taxon>Culicoides</taxon>
        <taxon>Monoculicoides</taxon>
    </lineage>
</organism>
<feature type="compositionally biased region" description="Pro residues" evidence="2">
    <location>
        <begin position="782"/>
        <end position="794"/>
    </location>
</feature>
<feature type="compositionally biased region" description="Low complexity" evidence="2">
    <location>
        <begin position="1022"/>
        <end position="1048"/>
    </location>
</feature>
<feature type="region of interest" description="Disordered" evidence="2">
    <location>
        <begin position="218"/>
        <end position="537"/>
    </location>
</feature>
<feature type="compositionally biased region" description="Low complexity" evidence="2">
    <location>
        <begin position="761"/>
        <end position="779"/>
    </location>
</feature>
<feature type="compositionally biased region" description="Low complexity" evidence="2">
    <location>
        <begin position="240"/>
        <end position="303"/>
    </location>
</feature>
<evidence type="ECO:0000259" key="3">
    <source>
        <dbReference type="Pfam" id="PF13926"/>
    </source>
</evidence>
<feature type="compositionally biased region" description="Low complexity" evidence="2">
    <location>
        <begin position="411"/>
        <end position="449"/>
    </location>
</feature>
<feature type="compositionally biased region" description="Low complexity" evidence="2">
    <location>
        <begin position="667"/>
        <end position="676"/>
    </location>
</feature>
<feature type="domain" description="DUF4211" evidence="3">
    <location>
        <begin position="1447"/>
        <end position="1571"/>
    </location>
</feature>
<feature type="compositionally biased region" description="Low complexity" evidence="2">
    <location>
        <begin position="1298"/>
        <end position="1330"/>
    </location>
</feature>
<feature type="compositionally biased region" description="Polar residues" evidence="2">
    <location>
        <begin position="807"/>
        <end position="828"/>
    </location>
</feature>
<evidence type="ECO:0000256" key="1">
    <source>
        <dbReference type="SAM" id="Coils"/>
    </source>
</evidence>
<feature type="region of interest" description="Disordered" evidence="2">
    <location>
        <begin position="1009"/>
        <end position="1049"/>
    </location>
</feature>
<dbReference type="InterPro" id="IPR025451">
    <property type="entry name" value="DUF4211"/>
</dbReference>
<feature type="compositionally biased region" description="Low complexity" evidence="2">
    <location>
        <begin position="732"/>
        <end position="751"/>
    </location>
</feature>
<dbReference type="EMBL" id="UFQT01000339">
    <property type="protein sequence ID" value="SSX23351.1"/>
    <property type="molecule type" value="Genomic_DNA"/>
</dbReference>
<feature type="compositionally biased region" description="Polar residues" evidence="2">
    <location>
        <begin position="944"/>
        <end position="979"/>
    </location>
</feature>
<dbReference type="VEuPathDB" id="VectorBase:CSON008842"/>
<feature type="region of interest" description="Disordered" evidence="2">
    <location>
        <begin position="927"/>
        <end position="979"/>
    </location>
</feature>
<feature type="region of interest" description="Disordered" evidence="2">
    <location>
        <begin position="182"/>
        <end position="201"/>
    </location>
</feature>
<proteinExistence type="predicted"/>
<feature type="compositionally biased region" description="Polar residues" evidence="2">
    <location>
        <begin position="363"/>
        <end position="377"/>
    </location>
</feature>
<feature type="region of interest" description="Disordered" evidence="2">
    <location>
        <begin position="665"/>
        <end position="836"/>
    </location>
</feature>
<feature type="compositionally biased region" description="Polar residues" evidence="2">
    <location>
        <begin position="309"/>
        <end position="321"/>
    </location>
</feature>
<dbReference type="OMA" id="QPYNGTT"/>